<evidence type="ECO:0000256" key="3">
    <source>
        <dbReference type="ARBA" id="ARBA00022963"/>
    </source>
</evidence>
<dbReference type="GO" id="GO:0016042">
    <property type="term" value="P:lipid catabolic process"/>
    <property type="evidence" value="ECO:0007669"/>
    <property type="project" value="UniProtKB-UniRule"/>
</dbReference>
<organism evidence="8 9">
    <name type="scientific">Ceratocystis fimbriata CBS 114723</name>
    <dbReference type="NCBI Taxonomy" id="1035309"/>
    <lineage>
        <taxon>Eukaryota</taxon>
        <taxon>Fungi</taxon>
        <taxon>Dikarya</taxon>
        <taxon>Ascomycota</taxon>
        <taxon>Pezizomycotina</taxon>
        <taxon>Sordariomycetes</taxon>
        <taxon>Hypocreomycetidae</taxon>
        <taxon>Microascales</taxon>
        <taxon>Ceratocystidaceae</taxon>
        <taxon>Ceratocystis</taxon>
    </lineage>
</organism>
<feature type="short sequence motif" description="GXSXG" evidence="5">
    <location>
        <begin position="247"/>
        <end position="251"/>
    </location>
</feature>
<evidence type="ECO:0000256" key="1">
    <source>
        <dbReference type="ARBA" id="ARBA00002682"/>
    </source>
</evidence>
<reference evidence="8 9" key="1">
    <citation type="journal article" date="2013" name="Fungal Biol.">
        <title>Analysis of microsatellite markers in the genome of the plant pathogen Ceratocystis fimbriata.</title>
        <authorList>
            <person name="Simpson M.C."/>
            <person name="Wilken P.M."/>
            <person name="Coetzee M.P."/>
            <person name="Wingfield M.J."/>
            <person name="Wingfield B.D."/>
        </authorList>
    </citation>
    <scope>NUCLEOTIDE SEQUENCE [LARGE SCALE GENOMIC DNA]</scope>
    <source>
        <strain evidence="8 9">CBS 114723</strain>
    </source>
</reference>
<feature type="active site" description="Proton acceptor" evidence="5">
    <location>
        <position position="400"/>
    </location>
</feature>
<feature type="active site" description="Nucleophile" evidence="5">
    <location>
        <position position="249"/>
    </location>
</feature>
<dbReference type="AlphaFoldDB" id="A0A2C5XCC3"/>
<dbReference type="CDD" id="cd07230">
    <property type="entry name" value="Pat_TGL4-5_like"/>
    <property type="match status" value="1"/>
</dbReference>
<dbReference type="InterPro" id="IPR016035">
    <property type="entry name" value="Acyl_Trfase/lysoPLipase"/>
</dbReference>
<dbReference type="Pfam" id="PF01734">
    <property type="entry name" value="Patatin"/>
    <property type="match status" value="1"/>
</dbReference>
<dbReference type="InterPro" id="IPR002641">
    <property type="entry name" value="PNPLA_dom"/>
</dbReference>
<evidence type="ECO:0000256" key="4">
    <source>
        <dbReference type="ARBA" id="ARBA00023098"/>
    </source>
</evidence>
<feature type="region of interest" description="Disordered" evidence="6">
    <location>
        <begin position="611"/>
        <end position="632"/>
    </location>
</feature>
<sequence>MINIEPVLRFVKYSQSDNPASSPSNFLPSSLNLVPCLFGALSELRQHVSSLISSPSNRTSVGDVADTRKAAIESRMKEALTHEEWEAAAKDLDVIEGNDTWQVSSNDEEARDWNPRRIKAEIRRLDEARSSGDLKLMVYLVRTALSRDLGGMGNRNLYRHSYIGTKSLIEQYVDSAVQTIDAISDIAARRLPIEMTLQLLTRTIQQARQNFGRSALLLSGGATFGMLHIGVLKALHEADLLPRIISGASAGSIVCAVLCTRMDSEIPQMLQEFAYGHLDVFEKAGSKIGFIGHLQRLLLQGSWNDVSNLDRVMRGMIGDITFREAYNRSRRILNICVSTPSSHDMPRLLNYITAPNVLIRSAVTASCSVPLVFNPGKLWIKNPMDGKIQVWEPGSQTWVDGSLDNDLPMERLSEMFNVNHFIVSQVNPHIVPFLSKDNHLTSDQNQGSKFNPINVSSDWNYALGNVAIMEAIHRLQVMVDVGMAPGYCSKIKSILNQKYSGDINILPEINPKDLPCLLTNPTIDFMLRSCLAGEKATWPKIARIRERVSIEAALGRCLNTLKARVIASHEIYNYPKSSGSRKIGWKSASVAFRSSHFLPLGIPLPPVSNVTDDSRRNWQKDRPRSSSEAEDSETLSFPIALHSSSSHVHLRLSTDHDI</sequence>
<evidence type="ECO:0000256" key="2">
    <source>
        <dbReference type="ARBA" id="ARBA00022801"/>
    </source>
</evidence>
<evidence type="ECO:0000259" key="7">
    <source>
        <dbReference type="PROSITE" id="PS51635"/>
    </source>
</evidence>
<dbReference type="Pfam" id="PF11815">
    <property type="entry name" value="DUF3336"/>
    <property type="match status" value="1"/>
</dbReference>
<dbReference type="PANTHER" id="PTHR14226">
    <property type="entry name" value="NEUROPATHY TARGET ESTERASE/SWISS CHEESE D.MELANOGASTER"/>
    <property type="match status" value="1"/>
</dbReference>
<dbReference type="PROSITE" id="PS51635">
    <property type="entry name" value="PNPLA"/>
    <property type="match status" value="1"/>
</dbReference>
<dbReference type="EMBL" id="APWK03000021">
    <property type="protein sequence ID" value="PHH54726.1"/>
    <property type="molecule type" value="Genomic_DNA"/>
</dbReference>
<dbReference type="Proteomes" id="UP000222788">
    <property type="component" value="Unassembled WGS sequence"/>
</dbReference>
<comment type="caution">
    <text evidence="5">Lacks conserved residue(s) required for the propagation of feature annotation.</text>
</comment>
<dbReference type="PANTHER" id="PTHR14226:SF10">
    <property type="entry name" value="TRIACYLGLYCEROL LIPASE 4-RELATED"/>
    <property type="match status" value="1"/>
</dbReference>
<dbReference type="STRING" id="1035309.A0A2C5XCC3"/>
<evidence type="ECO:0000256" key="5">
    <source>
        <dbReference type="PROSITE-ProRule" id="PRU01161"/>
    </source>
</evidence>
<keyword evidence="9" id="KW-1185">Reference proteome</keyword>
<feature type="compositionally biased region" description="Basic and acidic residues" evidence="6">
    <location>
        <begin position="612"/>
        <end position="627"/>
    </location>
</feature>
<reference evidence="8 9" key="2">
    <citation type="journal article" date="2013" name="IMA Fungus">
        <title>IMA Genome-F 1: Ceratocystis fimbriata: Draft nuclear genome sequence for the plant pathogen, Ceratocystis fimbriata.</title>
        <authorList>
            <person name="Wilken P.M."/>
            <person name="Steenkamp E.T."/>
            <person name="Wingfield M.J."/>
            <person name="de Beer Z.W."/>
            <person name="Wingfield B.D."/>
        </authorList>
    </citation>
    <scope>NUCLEOTIDE SEQUENCE [LARGE SCALE GENOMIC DNA]</scope>
    <source>
        <strain evidence="8 9">CBS 114723</strain>
    </source>
</reference>
<gene>
    <name evidence="8" type="primary">TGL4_0</name>
    <name evidence="8" type="ORF">CFIMG_003596RA</name>
</gene>
<dbReference type="OrthoDB" id="10049244at2759"/>
<feature type="domain" description="PNPLA" evidence="7">
    <location>
        <begin position="216"/>
        <end position="413"/>
    </location>
</feature>
<dbReference type="InterPro" id="IPR050301">
    <property type="entry name" value="NTE"/>
</dbReference>
<evidence type="ECO:0000313" key="8">
    <source>
        <dbReference type="EMBL" id="PHH54726.1"/>
    </source>
</evidence>
<dbReference type="GO" id="GO:0004806">
    <property type="term" value="F:triacylglycerol lipase activity"/>
    <property type="evidence" value="ECO:0007669"/>
    <property type="project" value="InterPro"/>
</dbReference>
<proteinExistence type="predicted"/>
<dbReference type="InterPro" id="IPR021771">
    <property type="entry name" value="Triacylglycerol_lipase_N"/>
</dbReference>
<keyword evidence="2 5" id="KW-0378">Hydrolase</keyword>
<comment type="function">
    <text evidence="1">Probable lipid hydrolase.</text>
</comment>
<evidence type="ECO:0000313" key="9">
    <source>
        <dbReference type="Proteomes" id="UP000222788"/>
    </source>
</evidence>
<dbReference type="GO" id="GO:0006641">
    <property type="term" value="P:triglyceride metabolic process"/>
    <property type="evidence" value="ECO:0007669"/>
    <property type="project" value="UniProtKB-ARBA"/>
</dbReference>
<name>A0A2C5XCC3_9PEZI</name>
<accession>A0A2C5XCC3</accession>
<keyword evidence="4 5" id="KW-0443">Lipid metabolism</keyword>
<evidence type="ECO:0000256" key="6">
    <source>
        <dbReference type="SAM" id="MobiDB-lite"/>
    </source>
</evidence>
<dbReference type="Gene3D" id="3.40.1090.10">
    <property type="entry name" value="Cytosolic phospholipase A2 catalytic domain"/>
    <property type="match status" value="2"/>
</dbReference>
<dbReference type="SUPFAM" id="SSF52151">
    <property type="entry name" value="FabD/lysophospholipase-like"/>
    <property type="match status" value="1"/>
</dbReference>
<keyword evidence="3 5" id="KW-0442">Lipid degradation</keyword>
<comment type="caution">
    <text evidence="8">The sequence shown here is derived from an EMBL/GenBank/DDBJ whole genome shotgun (WGS) entry which is preliminary data.</text>
</comment>
<protein>
    <submittedName>
        <fullName evidence="8">Lipase 4</fullName>
    </submittedName>
</protein>